<dbReference type="PANTHER" id="PTHR12110">
    <property type="entry name" value="HYDROXYPYRUVATE ISOMERASE"/>
    <property type="match status" value="1"/>
</dbReference>
<dbReference type="InterPro" id="IPR050312">
    <property type="entry name" value="IolE/XylAMocC-like"/>
</dbReference>
<evidence type="ECO:0000313" key="2">
    <source>
        <dbReference type="EMBL" id="CUP48664.1"/>
    </source>
</evidence>
<keyword evidence="2" id="KW-0413">Isomerase</keyword>
<dbReference type="EC" id="5.1.3.22" evidence="2"/>
<sequence length="289" mass="32575">MPSNQFPLILYEKALMPHDWPQMLSETAELGFDGFEVSIDESDARLARLDWTEKTCLSVIRAAQDAGIALQSLCFSGQRRFPLGSSDPAVVQTSRFMMEKCIRLCQSLGIRVLQVAGYDVFYERASPQTYHRYIDNLAEMTKIAEQHGVMLAIEPVEKGVLSIQMALEIINAIRSPFLQIYPDIANMAALGIDYFPQMEAGLGHIVQIHIRDALPNYFYGVEIGTGIINFVDTFRLFDRLGLACPLTLEMWNMENPAYHEVLSNAMRFILDTLEASRINTAVPLFSNKP</sequence>
<reference evidence="2 3" key="1">
    <citation type="submission" date="2015-09" db="EMBL/GenBank/DDBJ databases">
        <authorList>
            <consortium name="Pathogen Informatics"/>
        </authorList>
    </citation>
    <scope>NUCLEOTIDE SEQUENCE [LARGE SCALE GENOMIC DNA]</scope>
    <source>
        <strain evidence="2 3">2789STDY5834939</strain>
    </source>
</reference>
<feature type="domain" description="Xylose isomerase-like TIM barrel" evidence="1">
    <location>
        <begin position="26"/>
        <end position="260"/>
    </location>
</feature>
<gene>
    <name evidence="2" type="primary">ulaE_1</name>
    <name evidence="2" type="ORF">ERS852551_00948</name>
</gene>
<dbReference type="GO" id="GO:0034015">
    <property type="term" value="F:L-ribulose-5-phosphate 3-epimerase activity"/>
    <property type="evidence" value="ECO:0007669"/>
    <property type="project" value="UniProtKB-EC"/>
</dbReference>
<dbReference type="Pfam" id="PF01261">
    <property type="entry name" value="AP_endonuc_2"/>
    <property type="match status" value="1"/>
</dbReference>
<dbReference type="Proteomes" id="UP000095765">
    <property type="component" value="Unassembled WGS sequence"/>
</dbReference>
<dbReference type="NCBIfam" id="NF009689">
    <property type="entry name" value="PRK13210.1"/>
    <property type="match status" value="1"/>
</dbReference>
<evidence type="ECO:0000313" key="3">
    <source>
        <dbReference type="Proteomes" id="UP000095765"/>
    </source>
</evidence>
<dbReference type="OrthoDB" id="3185623at2"/>
<organism evidence="2 3">
    <name type="scientific">Anaerotruncus colihominis</name>
    <dbReference type="NCBI Taxonomy" id="169435"/>
    <lineage>
        <taxon>Bacteria</taxon>
        <taxon>Bacillati</taxon>
        <taxon>Bacillota</taxon>
        <taxon>Clostridia</taxon>
        <taxon>Eubacteriales</taxon>
        <taxon>Oscillospiraceae</taxon>
        <taxon>Anaerotruncus</taxon>
    </lineage>
</organism>
<dbReference type="InterPro" id="IPR013022">
    <property type="entry name" value="Xyl_isomerase-like_TIM-brl"/>
</dbReference>
<dbReference type="AlphaFoldDB" id="A0A174NJ66"/>
<name>A0A174NJ66_9FIRM</name>
<proteinExistence type="predicted"/>
<accession>A0A174NJ66</accession>
<dbReference type="RefSeq" id="WP_055244396.1">
    <property type="nucleotide sequence ID" value="NZ_CABIWA010000007.1"/>
</dbReference>
<dbReference type="InterPro" id="IPR036237">
    <property type="entry name" value="Xyl_isomerase-like_sf"/>
</dbReference>
<evidence type="ECO:0000259" key="1">
    <source>
        <dbReference type="Pfam" id="PF01261"/>
    </source>
</evidence>
<dbReference type="Gene3D" id="3.20.20.150">
    <property type="entry name" value="Divalent-metal-dependent TIM barrel enzymes"/>
    <property type="match status" value="1"/>
</dbReference>
<dbReference type="EMBL" id="CZBE01000005">
    <property type="protein sequence ID" value="CUP48664.1"/>
    <property type="molecule type" value="Genomic_DNA"/>
</dbReference>
<protein>
    <submittedName>
        <fullName evidence="2">L-ribulose-5-phosphate 3-epimerase ulaE</fullName>
        <ecNumber evidence="2">5.1.3.22</ecNumber>
    </submittedName>
</protein>
<dbReference type="SUPFAM" id="SSF51658">
    <property type="entry name" value="Xylose isomerase-like"/>
    <property type="match status" value="1"/>
</dbReference>